<comment type="function">
    <text evidence="5">Part of the ABC transporter complex HmuTUV involved in hemin import. Responsible for energy coupling to the transport system.</text>
</comment>
<evidence type="ECO:0000256" key="2">
    <source>
        <dbReference type="ARBA" id="ARBA00022741"/>
    </source>
</evidence>
<dbReference type="RefSeq" id="WP_264017585.1">
    <property type="nucleotide sequence ID" value="NZ_CP096973.1"/>
</dbReference>
<dbReference type="KEGG" id="hqn:M0220_10355"/>
<name>A0AA46YP25_9GAMM</name>
<organism evidence="7 8">
    <name type="scientific">Halomonas qinghailakensis</name>
    <dbReference type="NCBI Taxonomy" id="2937790"/>
    <lineage>
        <taxon>Bacteria</taxon>
        <taxon>Pseudomonadati</taxon>
        <taxon>Pseudomonadota</taxon>
        <taxon>Gammaproteobacteria</taxon>
        <taxon>Oceanospirillales</taxon>
        <taxon>Halomonadaceae</taxon>
        <taxon>Halomonas</taxon>
    </lineage>
</organism>
<gene>
    <name evidence="7" type="ORF">M0220_10355</name>
</gene>
<evidence type="ECO:0000313" key="8">
    <source>
        <dbReference type="Proteomes" id="UP001164935"/>
    </source>
</evidence>
<dbReference type="Proteomes" id="UP001164935">
    <property type="component" value="Chromosome"/>
</dbReference>
<dbReference type="AlphaFoldDB" id="A0AA46YP25"/>
<sequence length="257" mass="28055">MLTLHQAGFTTTPSIAPLDGTLRPGELLAIVGPNGAGKSTLLSMLSGFRPCEQGELHLDGKRLSDWPISELANRRALVAQQELPGFDWQTFELVSLGSNPSNALIAELLHDLDLIHLAKRSVLSLSGGERQRVMIARGACQLLSRRSPTAKDGGLLLLDEPTSALDIGQQQRLMRQLRTWAERHHMAIVCVLHDLNLAGTYADRVWLLHQGQRIAHGTPAEVLDPQRIAAIYHADITALSHPASHRSGIATWLALAR</sequence>
<keyword evidence="3 7" id="KW-0067">ATP-binding</keyword>
<keyword evidence="1" id="KW-0813">Transport</keyword>
<dbReference type="InterPro" id="IPR027417">
    <property type="entry name" value="P-loop_NTPase"/>
</dbReference>
<dbReference type="PANTHER" id="PTHR42794:SF1">
    <property type="entry name" value="HEMIN IMPORT ATP-BINDING PROTEIN HMUV"/>
    <property type="match status" value="1"/>
</dbReference>
<dbReference type="GO" id="GO:0005524">
    <property type="term" value="F:ATP binding"/>
    <property type="evidence" value="ECO:0007669"/>
    <property type="project" value="UniProtKB-KW"/>
</dbReference>
<dbReference type="SUPFAM" id="SSF52540">
    <property type="entry name" value="P-loop containing nucleoside triphosphate hydrolases"/>
    <property type="match status" value="1"/>
</dbReference>
<keyword evidence="2" id="KW-0547">Nucleotide-binding</keyword>
<protein>
    <submittedName>
        <fullName evidence="7">ATP-binding cassette domain-containing protein</fullName>
    </submittedName>
</protein>
<dbReference type="Gene3D" id="3.40.50.300">
    <property type="entry name" value="P-loop containing nucleotide triphosphate hydrolases"/>
    <property type="match status" value="1"/>
</dbReference>
<dbReference type="GO" id="GO:0016887">
    <property type="term" value="F:ATP hydrolysis activity"/>
    <property type="evidence" value="ECO:0007669"/>
    <property type="project" value="InterPro"/>
</dbReference>
<dbReference type="PROSITE" id="PS50893">
    <property type="entry name" value="ABC_TRANSPORTER_2"/>
    <property type="match status" value="1"/>
</dbReference>
<dbReference type="Pfam" id="PF00005">
    <property type="entry name" value="ABC_tran"/>
    <property type="match status" value="1"/>
</dbReference>
<reference evidence="7" key="1">
    <citation type="submission" date="2022-05" db="EMBL/GenBank/DDBJ databases">
        <title>Complete sequence of a novel PHA-producing Halomonas strain.</title>
        <authorList>
            <person name="Zheng Z."/>
        </authorList>
    </citation>
    <scope>NUCLEOTIDE SEQUENCE</scope>
    <source>
        <strain evidence="7">ZZQ-149</strain>
    </source>
</reference>
<dbReference type="SMART" id="SM00382">
    <property type="entry name" value="AAA"/>
    <property type="match status" value="1"/>
</dbReference>
<feature type="domain" description="ABC transporter" evidence="6">
    <location>
        <begin position="2"/>
        <end position="235"/>
    </location>
</feature>
<accession>A0AA46YP25</accession>
<evidence type="ECO:0000256" key="3">
    <source>
        <dbReference type="ARBA" id="ARBA00022840"/>
    </source>
</evidence>
<keyword evidence="4" id="KW-1278">Translocase</keyword>
<evidence type="ECO:0000259" key="6">
    <source>
        <dbReference type="PROSITE" id="PS50893"/>
    </source>
</evidence>
<evidence type="ECO:0000256" key="5">
    <source>
        <dbReference type="ARBA" id="ARBA00037066"/>
    </source>
</evidence>
<dbReference type="PANTHER" id="PTHR42794">
    <property type="entry name" value="HEMIN IMPORT ATP-BINDING PROTEIN HMUV"/>
    <property type="match status" value="1"/>
</dbReference>
<dbReference type="EMBL" id="CP096973">
    <property type="protein sequence ID" value="UYO73298.1"/>
    <property type="molecule type" value="Genomic_DNA"/>
</dbReference>
<evidence type="ECO:0000313" key="7">
    <source>
        <dbReference type="EMBL" id="UYO73298.1"/>
    </source>
</evidence>
<dbReference type="PROSITE" id="PS00211">
    <property type="entry name" value="ABC_TRANSPORTER_1"/>
    <property type="match status" value="1"/>
</dbReference>
<keyword evidence="8" id="KW-1185">Reference proteome</keyword>
<dbReference type="InterPro" id="IPR017871">
    <property type="entry name" value="ABC_transporter-like_CS"/>
</dbReference>
<evidence type="ECO:0000256" key="4">
    <source>
        <dbReference type="ARBA" id="ARBA00022967"/>
    </source>
</evidence>
<dbReference type="CDD" id="cd03214">
    <property type="entry name" value="ABC_Iron-Siderophores_B12_Hemin"/>
    <property type="match status" value="1"/>
</dbReference>
<dbReference type="InterPro" id="IPR003439">
    <property type="entry name" value="ABC_transporter-like_ATP-bd"/>
</dbReference>
<evidence type="ECO:0000256" key="1">
    <source>
        <dbReference type="ARBA" id="ARBA00022448"/>
    </source>
</evidence>
<proteinExistence type="predicted"/>
<dbReference type="InterPro" id="IPR003593">
    <property type="entry name" value="AAA+_ATPase"/>
</dbReference>